<dbReference type="EMBL" id="CP123872">
    <property type="protein sequence ID" value="WND03287.1"/>
    <property type="molecule type" value="Genomic_DNA"/>
</dbReference>
<protein>
    <submittedName>
        <fullName evidence="1">Uncharacterized protein</fullName>
    </submittedName>
</protein>
<evidence type="ECO:0000313" key="1">
    <source>
        <dbReference type="EMBL" id="WND03287.1"/>
    </source>
</evidence>
<gene>
    <name evidence="1" type="ORF">QGN29_02750</name>
</gene>
<keyword evidence="2" id="KW-1185">Reference proteome</keyword>
<dbReference type="RefSeq" id="WP_310799140.1">
    <property type="nucleotide sequence ID" value="NZ_CP123872.1"/>
</dbReference>
<accession>A0AA52ED68</accession>
<dbReference type="Proteomes" id="UP001268683">
    <property type="component" value="Chromosome"/>
</dbReference>
<sequence length="139" mass="16463">MTLNYEDYPGIDPAYIPEWRVYSPPAGAGEHLRFYVKDDDHHWQHVANFGWPEDDWYFRLWYEDGMEDSYAAWQVASSIGYYLVYLPMQKLQAHQKRDGTVPLMDAEEWFKSIWVDLVGYCNSAATHHSDVLWRHIASE</sequence>
<name>A0AA52ED68_9PROT</name>
<dbReference type="KEGG" id="tmk:QGN29_02750"/>
<evidence type="ECO:0000313" key="2">
    <source>
        <dbReference type="Proteomes" id="UP001268683"/>
    </source>
</evidence>
<dbReference type="AlphaFoldDB" id="A0AA52ED68"/>
<proteinExistence type="predicted"/>
<reference evidence="1" key="1">
    <citation type="submission" date="2023-04" db="EMBL/GenBank/DDBJ databases">
        <title>Complete genome sequence of Temperatibacter marinus.</title>
        <authorList>
            <person name="Rong J.-C."/>
            <person name="Yi M.-L."/>
            <person name="Zhao Q."/>
        </authorList>
    </citation>
    <scope>NUCLEOTIDE SEQUENCE</scope>
    <source>
        <strain evidence="1">NBRC 110045</strain>
    </source>
</reference>
<organism evidence="1 2">
    <name type="scientific">Temperatibacter marinus</name>
    <dbReference type="NCBI Taxonomy" id="1456591"/>
    <lineage>
        <taxon>Bacteria</taxon>
        <taxon>Pseudomonadati</taxon>
        <taxon>Pseudomonadota</taxon>
        <taxon>Alphaproteobacteria</taxon>
        <taxon>Kordiimonadales</taxon>
        <taxon>Temperatibacteraceae</taxon>
        <taxon>Temperatibacter</taxon>
    </lineage>
</organism>